<dbReference type="Proteomes" id="UP000233597">
    <property type="component" value="Unassembled WGS sequence"/>
</dbReference>
<evidence type="ECO:0008006" key="3">
    <source>
        <dbReference type="Google" id="ProtNLM"/>
    </source>
</evidence>
<dbReference type="OrthoDB" id="7346200at2"/>
<evidence type="ECO:0000313" key="1">
    <source>
        <dbReference type="EMBL" id="PKR54255.1"/>
    </source>
</evidence>
<comment type="caution">
    <text evidence="1">The sequence shown here is derived from an EMBL/GenBank/DDBJ whole genome shotgun (WGS) entry which is preliminary data.</text>
</comment>
<accession>A0A2N3KUN6</accession>
<proteinExistence type="predicted"/>
<sequence>MDQKQTMPAAPRSDLDALHDLVRKYGEHEIVDVDDHCVHAQAITLPDGRKMQSLKPLFDEFRDFPERREGTASMHDIDSFIDITNRFKNPEYSAVFAFNDATDTGILKLISVFDYHDPQTTHMGHARFMAHKAVYNFPLSDEWKAWHAKHDEFIPQADFAEFLEDHIIEVAAKPDLAQKPDLTDFEQYLLNLTGTLGSNPCGPSTLMELSRGLTIRTEERLETSQRLATGETALTFSTEHKDAAGGQLKVPDLFLINIPVWKGGPTYLIPVRLRFKKQGPGVLWKFMLHRSDLVLGHAFRETSEKVQAQTELPLFYGIHE</sequence>
<dbReference type="Pfam" id="PF10065">
    <property type="entry name" value="DUF2303"/>
    <property type="match status" value="1"/>
</dbReference>
<name>A0A2N3KUN6_9PROT</name>
<gene>
    <name evidence="1" type="ORF">COO20_08895</name>
</gene>
<dbReference type="AlphaFoldDB" id="A0A2N3KUN6"/>
<dbReference type="InterPro" id="IPR019276">
    <property type="entry name" value="DUF2303"/>
</dbReference>
<dbReference type="RefSeq" id="WP_101265692.1">
    <property type="nucleotide sequence ID" value="NZ_NWTK01000005.1"/>
</dbReference>
<evidence type="ECO:0000313" key="2">
    <source>
        <dbReference type="Proteomes" id="UP000233597"/>
    </source>
</evidence>
<dbReference type="EMBL" id="NWTK01000005">
    <property type="protein sequence ID" value="PKR54255.1"/>
    <property type="molecule type" value="Genomic_DNA"/>
</dbReference>
<organism evidence="1 2">
    <name type="scientific">Thalassospira marina</name>
    <dbReference type="NCBI Taxonomy" id="2048283"/>
    <lineage>
        <taxon>Bacteria</taxon>
        <taxon>Pseudomonadati</taxon>
        <taxon>Pseudomonadota</taxon>
        <taxon>Alphaproteobacteria</taxon>
        <taxon>Rhodospirillales</taxon>
        <taxon>Thalassospiraceae</taxon>
        <taxon>Thalassospira</taxon>
    </lineage>
</organism>
<reference evidence="1 2" key="1">
    <citation type="submission" date="2017-09" db="EMBL/GenBank/DDBJ databases">
        <title>Biodiversity and function of Thalassospira species in the particle-attached aromatic-hydrocarbon-degrading consortia from the surface seawater of the South China Sea.</title>
        <authorList>
            <person name="Dong C."/>
            <person name="Liu R."/>
            <person name="Shao Z."/>
        </authorList>
    </citation>
    <scope>NUCLEOTIDE SEQUENCE [LARGE SCALE GENOMIC DNA]</scope>
    <source>
        <strain evidence="1 2">CSC1P2</strain>
    </source>
</reference>
<protein>
    <recommendedName>
        <fullName evidence="3">DUF2303 domain-containing protein</fullName>
    </recommendedName>
</protein>